<dbReference type="Pfam" id="PF00583">
    <property type="entry name" value="Acetyltransf_1"/>
    <property type="match status" value="1"/>
</dbReference>
<evidence type="ECO:0000313" key="3">
    <source>
        <dbReference type="Proteomes" id="UP000009186"/>
    </source>
</evidence>
<keyword evidence="2" id="KW-0012">Acyltransferase</keyword>
<dbReference type="GO" id="GO:0016747">
    <property type="term" value="F:acyltransferase activity, transferring groups other than amino-acyl groups"/>
    <property type="evidence" value="ECO:0007669"/>
    <property type="project" value="InterPro"/>
</dbReference>
<dbReference type="PROSITE" id="PS51186">
    <property type="entry name" value="GNAT"/>
    <property type="match status" value="1"/>
</dbReference>
<dbReference type="CDD" id="cd04301">
    <property type="entry name" value="NAT_SF"/>
    <property type="match status" value="1"/>
</dbReference>
<dbReference type="InterPro" id="IPR016181">
    <property type="entry name" value="Acyl_CoA_acyltransferase"/>
</dbReference>
<dbReference type="Gene3D" id="3.40.630.30">
    <property type="match status" value="1"/>
</dbReference>
<dbReference type="HOGENOM" id="CLU_013985_3_2_10"/>
<dbReference type="eggNOG" id="COG1670">
    <property type="taxonomic scope" value="Bacteria"/>
</dbReference>
<dbReference type="SUPFAM" id="SSF55729">
    <property type="entry name" value="Acyl-CoA N-acyltransferases (Nat)"/>
    <property type="match status" value="1"/>
</dbReference>
<keyword evidence="3" id="KW-1185">Reference proteome</keyword>
<proteinExistence type="predicted"/>
<evidence type="ECO:0000313" key="2">
    <source>
        <dbReference type="EMBL" id="CCB70439.1"/>
    </source>
</evidence>
<accession>G2Z3J0</accession>
<dbReference type="PANTHER" id="PTHR43415">
    <property type="entry name" value="SPERMIDINE N(1)-ACETYLTRANSFERASE"/>
    <property type="match status" value="1"/>
</dbReference>
<dbReference type="RefSeq" id="WP_014084898.1">
    <property type="nucleotide sequence ID" value="NC_016001.1"/>
</dbReference>
<feature type="domain" description="N-acetyltransferase" evidence="1">
    <location>
        <begin position="2"/>
        <end position="163"/>
    </location>
</feature>
<evidence type="ECO:0000259" key="1">
    <source>
        <dbReference type="PROSITE" id="PS51186"/>
    </source>
</evidence>
<dbReference type="STRING" id="1034807.FBFL15_2432"/>
<gene>
    <name evidence="2" type="ordered locus">FBFL15_2432</name>
</gene>
<keyword evidence="2" id="KW-0808">Transferase</keyword>
<dbReference type="InterPro" id="IPR000182">
    <property type="entry name" value="GNAT_dom"/>
</dbReference>
<dbReference type="EC" id="2.3.1.-" evidence="2"/>
<sequence>MIKLEKFTEQDFERLINWIDNEETLVQFSGPIFKFPLTKEQLNEYLYSENIISFKVKNLETNEIIGHSEIHKSENNEVKLCRILIGKESQRGKGFGKKIINELVKYSFEKLNAKKVELNVYDWNKYAIVCYEKTGFEMNPNKYSEIEVKGNKWISLNMILNKSKWEKLTKN</sequence>
<dbReference type="PANTHER" id="PTHR43415:SF5">
    <property type="entry name" value="ACETYLTRANSFERASE"/>
    <property type="match status" value="1"/>
</dbReference>
<organism evidence="2 3">
    <name type="scientific">Flavobacterium branchiophilum (strain FL-15)</name>
    <dbReference type="NCBI Taxonomy" id="1034807"/>
    <lineage>
        <taxon>Bacteria</taxon>
        <taxon>Pseudomonadati</taxon>
        <taxon>Bacteroidota</taxon>
        <taxon>Flavobacteriia</taxon>
        <taxon>Flavobacteriales</taxon>
        <taxon>Flavobacteriaceae</taxon>
        <taxon>Flavobacterium</taxon>
    </lineage>
</organism>
<reference evidence="2 3" key="1">
    <citation type="journal article" date="2011" name="Appl. Environ. Microbiol.">
        <title>Complete genome sequence of the fish pathogen Flavobacterium branchiophilum.</title>
        <authorList>
            <consortium name="1:IP"/>
            <consortium name="Microbial Evolutionary Genomics,F-75015 Paris"/>
            <consortium name="France 2:CNRS"/>
            <consortium name="URA2171"/>
            <consortium name="F-75015 Paris,France 3:Unite de Virologie et Immunologie Mol."/>
            <consortium name="INRA,78352 Jouy en Josas Cedex"/>
            <consortium name="France. 4:Unite de Mathemathique"/>
            <consortium name="Informatique et Genome,INRA"/>
            <consortium name="78352 Jouy en Josas Cedex"/>
            <consortium name="France. 5:CEA/Genoscope"/>
            <consortium name="Evry"/>
            <consortium name="France"/>
            <person name="Touchon M."/>
            <person name="Barbier P."/>
            <person name="Bernardet J.F."/>
            <person name="Loux V."/>
            <person name="Vacherie B."/>
            <person name="Barbe V."/>
            <person name="Rocha E.P."/>
            <person name="Duchaud E."/>
        </authorList>
    </citation>
    <scope>NUCLEOTIDE SEQUENCE [LARGE SCALE GENOMIC DNA]</scope>
    <source>
        <strain evidence="2 3">FL-15</strain>
    </source>
</reference>
<dbReference type="KEGG" id="fbr:FBFL15_2432"/>
<dbReference type="Proteomes" id="UP000009186">
    <property type="component" value="Chromosome"/>
</dbReference>
<name>G2Z3J0_FLABF</name>
<dbReference type="AlphaFoldDB" id="G2Z3J0"/>
<protein>
    <submittedName>
        <fullName evidence="2">Probable acetyltransferase, GNAT family</fullName>
        <ecNumber evidence="2">2.3.1.-</ecNumber>
    </submittedName>
</protein>
<dbReference type="EMBL" id="FQ859183">
    <property type="protein sequence ID" value="CCB70439.1"/>
    <property type="molecule type" value="Genomic_DNA"/>
</dbReference>